<dbReference type="SUPFAM" id="SSF57667">
    <property type="entry name" value="beta-beta-alpha zinc fingers"/>
    <property type="match status" value="5"/>
</dbReference>
<evidence type="ECO:0000256" key="11">
    <source>
        <dbReference type="PROSITE-ProRule" id="PRU00042"/>
    </source>
</evidence>
<feature type="region of interest" description="Disordered" evidence="12">
    <location>
        <begin position="1"/>
        <end position="20"/>
    </location>
</feature>
<evidence type="ECO:0000256" key="3">
    <source>
        <dbReference type="ARBA" id="ARBA00022723"/>
    </source>
</evidence>
<feature type="compositionally biased region" description="Acidic residues" evidence="12">
    <location>
        <begin position="186"/>
        <end position="199"/>
    </location>
</feature>
<keyword evidence="3" id="KW-0479">Metal-binding</keyword>
<dbReference type="GO" id="GO:0000981">
    <property type="term" value="F:DNA-binding transcription factor activity, RNA polymerase II-specific"/>
    <property type="evidence" value="ECO:0007669"/>
    <property type="project" value="TreeGrafter"/>
</dbReference>
<dbReference type="Pfam" id="PF13912">
    <property type="entry name" value="zf-C2H2_6"/>
    <property type="match status" value="1"/>
</dbReference>
<dbReference type="FunFam" id="3.30.160.60:FF:001480">
    <property type="entry name" value="Si:cabz01071911.3"/>
    <property type="match status" value="1"/>
</dbReference>
<dbReference type="GO" id="GO:0008270">
    <property type="term" value="F:zinc ion binding"/>
    <property type="evidence" value="ECO:0007669"/>
    <property type="project" value="UniProtKB-KW"/>
</dbReference>
<name>A0A9Y3S7S9_9CICH</name>
<dbReference type="Proteomes" id="UP000695023">
    <property type="component" value="Unplaced"/>
</dbReference>
<reference evidence="15" key="1">
    <citation type="submission" date="2025-08" db="UniProtKB">
        <authorList>
            <consortium name="RefSeq"/>
        </authorList>
    </citation>
    <scope>IDENTIFICATION</scope>
</reference>
<evidence type="ECO:0000256" key="8">
    <source>
        <dbReference type="ARBA" id="ARBA00023125"/>
    </source>
</evidence>
<evidence type="ECO:0000256" key="12">
    <source>
        <dbReference type="SAM" id="MobiDB-lite"/>
    </source>
</evidence>
<dbReference type="GO" id="GO:0000978">
    <property type="term" value="F:RNA polymerase II cis-regulatory region sequence-specific DNA binding"/>
    <property type="evidence" value="ECO:0007669"/>
    <property type="project" value="TreeGrafter"/>
</dbReference>
<organism evidence="14 15">
    <name type="scientific">Pundamilia nyererei</name>
    <dbReference type="NCBI Taxonomy" id="303518"/>
    <lineage>
        <taxon>Eukaryota</taxon>
        <taxon>Metazoa</taxon>
        <taxon>Chordata</taxon>
        <taxon>Craniata</taxon>
        <taxon>Vertebrata</taxon>
        <taxon>Euteleostomi</taxon>
        <taxon>Actinopterygii</taxon>
        <taxon>Neopterygii</taxon>
        <taxon>Teleostei</taxon>
        <taxon>Neoteleostei</taxon>
        <taxon>Acanthomorphata</taxon>
        <taxon>Ovalentaria</taxon>
        <taxon>Cichlomorphae</taxon>
        <taxon>Cichliformes</taxon>
        <taxon>Cichlidae</taxon>
        <taxon>African cichlids</taxon>
        <taxon>Pseudocrenilabrinae</taxon>
        <taxon>Haplochromini</taxon>
        <taxon>Pundamilia</taxon>
    </lineage>
</organism>
<dbReference type="Pfam" id="PF13465">
    <property type="entry name" value="zf-H2C2_2"/>
    <property type="match status" value="1"/>
</dbReference>
<evidence type="ECO:0000313" key="14">
    <source>
        <dbReference type="Proteomes" id="UP000695023"/>
    </source>
</evidence>
<evidence type="ECO:0000256" key="5">
    <source>
        <dbReference type="ARBA" id="ARBA00022771"/>
    </source>
</evidence>
<dbReference type="FunFam" id="3.30.160.60:FF:000478">
    <property type="entry name" value="Zinc finger protein 133"/>
    <property type="match status" value="1"/>
</dbReference>
<feature type="compositionally biased region" description="Basic and acidic residues" evidence="12">
    <location>
        <begin position="159"/>
        <end position="168"/>
    </location>
</feature>
<feature type="compositionally biased region" description="Polar residues" evidence="12">
    <location>
        <begin position="244"/>
        <end position="259"/>
    </location>
</feature>
<dbReference type="Gene3D" id="3.30.160.60">
    <property type="entry name" value="Classic Zinc Finger"/>
    <property type="match status" value="8"/>
</dbReference>
<dbReference type="InterPro" id="IPR013087">
    <property type="entry name" value="Znf_C2H2_type"/>
</dbReference>
<feature type="compositionally biased region" description="Basic and acidic residues" evidence="12">
    <location>
        <begin position="119"/>
        <end position="130"/>
    </location>
</feature>
<keyword evidence="6" id="KW-0862">Zinc</keyword>
<dbReference type="PROSITE" id="PS50157">
    <property type="entry name" value="ZINC_FINGER_C2H2_2"/>
    <property type="match status" value="8"/>
</dbReference>
<comment type="subcellular location">
    <subcellularLocation>
        <location evidence="1">Nucleus</location>
    </subcellularLocation>
</comment>
<dbReference type="Pfam" id="PF00096">
    <property type="entry name" value="zf-C2H2"/>
    <property type="match status" value="4"/>
</dbReference>
<evidence type="ECO:0000256" key="2">
    <source>
        <dbReference type="ARBA" id="ARBA00006991"/>
    </source>
</evidence>
<keyword evidence="7" id="KW-0805">Transcription regulation</keyword>
<dbReference type="AlphaFoldDB" id="A0A9Y3S7S9"/>
<dbReference type="PANTHER" id="PTHR23235">
    <property type="entry name" value="KRUEPPEL-LIKE TRANSCRIPTION FACTOR"/>
    <property type="match status" value="1"/>
</dbReference>
<feature type="domain" description="C2H2-type" evidence="13">
    <location>
        <begin position="452"/>
        <end position="479"/>
    </location>
</feature>
<feature type="region of interest" description="Disordered" evidence="12">
    <location>
        <begin position="244"/>
        <end position="273"/>
    </location>
</feature>
<feature type="domain" description="C2H2-type" evidence="13">
    <location>
        <begin position="340"/>
        <end position="367"/>
    </location>
</feature>
<feature type="domain" description="C2H2-type" evidence="13">
    <location>
        <begin position="284"/>
        <end position="311"/>
    </location>
</feature>
<sequence>MKEVDYYREQGGESLDLEEKPDIKTLGVQPEQDANVNQTSDIPQLLVIKKEEVSPEWIQTLERQYPNLHIKEEQEETWSTQEEKPPNGLLITGVPVKSEDGDDDDLKPQLSELHQSQSFKKEVKVEVKKEEEDEPPISSSANHIKTETGGAPETTTNSDPRRDSEPNTDKQASAAFEAEVSVDGNNSDDDATDDDDEWQEPLSNCRPKTKDRDSNQKESDSNPAKTSFSCSECGKDFLSKQSLQSHVTSHSGRTPSSHLLNKKCSRVKQKADSKTSVGKAEKLYVCNDCGHRFRHRFNLKRHMRVHTGEKPFSCDICGRRFKQQCSLKRHTRRHKGEKSFNCNVCDKRFNVKDDLRQHMKCHTGEKPFGCQLCGKTYRAQCGLKRHMIVHSGERPFHCDICGKTFNEKKSLSKHGIIHTGEKPFGCDVCGKKFRHQCNVKTHMRIHTGEKPFGCNKCERKFNQSVLLKKHMKVHTEESSL</sequence>
<dbReference type="PROSITE" id="PS00028">
    <property type="entry name" value="ZINC_FINGER_C2H2_1"/>
    <property type="match status" value="8"/>
</dbReference>
<evidence type="ECO:0000313" key="15">
    <source>
        <dbReference type="RefSeq" id="XP_005755505.1"/>
    </source>
</evidence>
<proteinExistence type="inferred from homology"/>
<keyword evidence="10" id="KW-0539">Nucleus</keyword>
<feature type="domain" description="C2H2-type" evidence="13">
    <location>
        <begin position="228"/>
        <end position="255"/>
    </location>
</feature>
<dbReference type="InterPro" id="IPR036236">
    <property type="entry name" value="Znf_C2H2_sf"/>
</dbReference>
<dbReference type="GeneID" id="102193846"/>
<keyword evidence="14" id="KW-1185">Reference proteome</keyword>
<comment type="similarity">
    <text evidence="2">Belongs to the krueppel C2H2-type zinc-finger protein family.</text>
</comment>
<dbReference type="FunFam" id="3.30.160.60:FF:000446">
    <property type="entry name" value="Zinc finger protein"/>
    <property type="match status" value="1"/>
</dbReference>
<keyword evidence="5 11" id="KW-0863">Zinc-finger</keyword>
<dbReference type="RefSeq" id="XP_005755505.1">
    <property type="nucleotide sequence ID" value="XM_005755448.1"/>
</dbReference>
<feature type="domain" description="C2H2-type" evidence="13">
    <location>
        <begin position="312"/>
        <end position="339"/>
    </location>
</feature>
<dbReference type="GO" id="GO:0005634">
    <property type="term" value="C:nucleus"/>
    <property type="evidence" value="ECO:0007669"/>
    <property type="project" value="UniProtKB-SubCell"/>
</dbReference>
<evidence type="ECO:0000256" key="10">
    <source>
        <dbReference type="ARBA" id="ARBA00023242"/>
    </source>
</evidence>
<keyword evidence="4" id="KW-0677">Repeat</keyword>
<dbReference type="FunFam" id="3.30.160.60:FF:001156">
    <property type="entry name" value="Zinc finger protein 407"/>
    <property type="match status" value="1"/>
</dbReference>
<keyword evidence="8" id="KW-0238">DNA-binding</keyword>
<dbReference type="Pfam" id="PF13894">
    <property type="entry name" value="zf-C2H2_4"/>
    <property type="match status" value="1"/>
</dbReference>
<keyword evidence="9" id="KW-0804">Transcription</keyword>
<evidence type="ECO:0000256" key="4">
    <source>
        <dbReference type="ARBA" id="ARBA00022737"/>
    </source>
</evidence>
<feature type="domain" description="C2H2-type" evidence="13">
    <location>
        <begin position="396"/>
        <end position="423"/>
    </location>
</feature>
<protein>
    <submittedName>
        <fullName evidence="15">Zinc finger protein OZF-like</fullName>
    </submittedName>
</protein>
<evidence type="ECO:0000256" key="9">
    <source>
        <dbReference type="ARBA" id="ARBA00023163"/>
    </source>
</evidence>
<dbReference type="FunFam" id="3.30.160.60:FF:001290">
    <property type="entry name" value="Zinc finger 45-like"/>
    <property type="match status" value="1"/>
</dbReference>
<evidence type="ECO:0000259" key="13">
    <source>
        <dbReference type="PROSITE" id="PS50157"/>
    </source>
</evidence>
<gene>
    <name evidence="15" type="primary">LOC102193846</name>
</gene>
<evidence type="ECO:0000256" key="7">
    <source>
        <dbReference type="ARBA" id="ARBA00023015"/>
    </source>
</evidence>
<feature type="domain" description="C2H2-type" evidence="13">
    <location>
        <begin position="368"/>
        <end position="395"/>
    </location>
</feature>
<feature type="domain" description="C2H2-type" evidence="13">
    <location>
        <begin position="424"/>
        <end position="451"/>
    </location>
</feature>
<evidence type="ECO:0000256" key="6">
    <source>
        <dbReference type="ARBA" id="ARBA00022833"/>
    </source>
</evidence>
<dbReference type="FunFam" id="3.30.160.60:FF:000557">
    <property type="entry name" value="zinc finger and SCAN domain-containing protein 29"/>
    <property type="match status" value="1"/>
</dbReference>
<dbReference type="SMART" id="SM00355">
    <property type="entry name" value="ZnF_C2H2"/>
    <property type="match status" value="8"/>
</dbReference>
<dbReference type="FunFam" id="3.30.160.60:FF:001498">
    <property type="entry name" value="Zinc finger protein 404"/>
    <property type="match status" value="1"/>
</dbReference>
<evidence type="ECO:0000256" key="1">
    <source>
        <dbReference type="ARBA" id="ARBA00004123"/>
    </source>
</evidence>
<feature type="compositionally biased region" description="Basic and acidic residues" evidence="12">
    <location>
        <begin position="208"/>
        <end position="220"/>
    </location>
</feature>
<feature type="region of interest" description="Disordered" evidence="12">
    <location>
        <begin position="72"/>
        <end position="228"/>
    </location>
</feature>
<accession>A0A9Y3S7S9</accession>